<organism evidence="2 3">
    <name type="scientific">Klebsiella michiganensis (strain ATCC 8724 / DSM 4798 / JCM 20051 / NBRC 3318 / NRRL B-199 / KCTC 1686 / BUCSAV 143 / CCM 1901)</name>
    <dbReference type="NCBI Taxonomy" id="1006551"/>
    <lineage>
        <taxon>Bacteria</taxon>
        <taxon>Pseudomonadati</taxon>
        <taxon>Pseudomonadota</taxon>
        <taxon>Gammaproteobacteria</taxon>
        <taxon>Enterobacterales</taxon>
        <taxon>Enterobacteriaceae</taxon>
        <taxon>Klebsiella/Raoultella group</taxon>
        <taxon>Klebsiella</taxon>
    </lineage>
</organism>
<dbReference type="Pfam" id="PF07362">
    <property type="entry name" value="CcdA"/>
    <property type="match status" value="1"/>
</dbReference>
<evidence type="ECO:0000256" key="1">
    <source>
        <dbReference type="ARBA" id="ARBA00022649"/>
    </source>
</evidence>
<dbReference type="GeneID" id="66557120"/>
<dbReference type="HOGENOM" id="CLU_157097_2_2_6"/>
<protein>
    <submittedName>
        <fullName evidence="2">Putative antitoxin of gyrase inhibiting toxin-antitoxin system</fullName>
    </submittedName>
</protein>
<dbReference type="RefSeq" id="WP_014227298.1">
    <property type="nucleotide sequence ID" value="NC_016612.1"/>
</dbReference>
<dbReference type="KEGG" id="kox:KOX_06295"/>
<keyword evidence="1" id="KW-1277">Toxin-antitoxin system</keyword>
<name>A0A0H3H0P7_KLEM8</name>
<dbReference type="Proteomes" id="UP000007843">
    <property type="component" value="Chromosome"/>
</dbReference>
<dbReference type="AlphaFoldDB" id="A0A0H3H0P7"/>
<sequence>MPAAKRNKQNVSVTLDPGLVKQAREVGINLSLTLTNALKSEIHSLEIARWQKENAQAIDYLNNLTEENGLLSDEYRTF</sequence>
<dbReference type="EMBL" id="CP003218">
    <property type="protein sequence ID" value="AEX02991.1"/>
    <property type="molecule type" value="Genomic_DNA"/>
</dbReference>
<reference evidence="2 3" key="1">
    <citation type="journal article" date="2012" name="J. Bacteriol.">
        <title>Complete genome sequence of Klebsiella oxytoca KCTC 1686, used in production of 2,3-butanediol.</title>
        <authorList>
            <person name="Shin S.H."/>
            <person name="Kim S."/>
            <person name="Kim J.Y."/>
            <person name="Lee S."/>
            <person name="Um Y."/>
            <person name="Oh M.K."/>
            <person name="Kim Y.R."/>
            <person name="Lee J."/>
            <person name="Yang K.S."/>
        </authorList>
    </citation>
    <scope>NUCLEOTIDE SEQUENCE [LARGE SCALE GENOMIC DNA]</scope>
    <source>
        <strain evidence="3">ATCC 8724 / DSM 4798 / JCM 20051 / NBRC 3318 / NRRL B-199 / KCTC 1686</strain>
    </source>
</reference>
<evidence type="ECO:0000313" key="3">
    <source>
        <dbReference type="Proteomes" id="UP000007843"/>
    </source>
</evidence>
<proteinExistence type="predicted"/>
<accession>A0A0H3H0P7</accession>
<gene>
    <name evidence="2" type="ordered locus">KOX_06295</name>
</gene>
<dbReference type="InterPro" id="IPR009956">
    <property type="entry name" value="Post-segregation_anti-tox_CcdA"/>
</dbReference>
<evidence type="ECO:0000313" key="2">
    <source>
        <dbReference type="EMBL" id="AEX02991.1"/>
    </source>
</evidence>